<evidence type="ECO:0000313" key="2">
    <source>
        <dbReference type="Proteomes" id="UP000315891"/>
    </source>
</evidence>
<name>A0A516V6W3_9GAMM</name>
<organism evidence="1 2">
    <name type="scientific">Pseudoluteimonas lycopersici</name>
    <dbReference type="NCBI Taxonomy" id="1324796"/>
    <lineage>
        <taxon>Bacteria</taxon>
        <taxon>Pseudomonadati</taxon>
        <taxon>Pseudomonadota</taxon>
        <taxon>Gammaproteobacteria</taxon>
        <taxon>Lysobacterales</taxon>
        <taxon>Lysobacteraceae</taxon>
        <taxon>Pseudoluteimonas</taxon>
    </lineage>
</organism>
<proteinExistence type="predicted"/>
<keyword evidence="2" id="KW-1185">Reference proteome</keyword>
<evidence type="ECO:0008006" key="3">
    <source>
        <dbReference type="Google" id="ProtNLM"/>
    </source>
</evidence>
<dbReference type="RefSeq" id="WP_143879764.1">
    <property type="nucleotide sequence ID" value="NZ_BAABLZ010000001.1"/>
</dbReference>
<dbReference type="AlphaFoldDB" id="A0A516V6W3"/>
<dbReference type="Proteomes" id="UP000315891">
    <property type="component" value="Chromosome"/>
</dbReference>
<dbReference type="SUPFAM" id="SSF53756">
    <property type="entry name" value="UDP-Glycosyltransferase/glycogen phosphorylase"/>
    <property type="match status" value="1"/>
</dbReference>
<dbReference type="Gene3D" id="3.40.50.2000">
    <property type="entry name" value="Glycogen Phosphorylase B"/>
    <property type="match status" value="1"/>
</dbReference>
<gene>
    <name evidence="1" type="ORF">FNZ56_10350</name>
</gene>
<accession>A0A516V6W3</accession>
<evidence type="ECO:0000313" key="1">
    <source>
        <dbReference type="EMBL" id="QDQ74255.1"/>
    </source>
</evidence>
<reference evidence="1 2" key="1">
    <citation type="submission" date="2019-07" db="EMBL/GenBank/DDBJ databases">
        <title>Lysobacter weifangensis sp. nov., isolated from bensulfuron-methyl contaminated farmland soil.</title>
        <authorList>
            <person name="Zhao H."/>
        </authorList>
    </citation>
    <scope>NUCLEOTIDE SEQUENCE [LARGE SCALE GENOMIC DNA]</scope>
    <source>
        <strain evidence="1 2">CC-Bw-6</strain>
    </source>
</reference>
<sequence length="335" mass="34282">MRILFVPVSGSAGSGEVQRCRLLAQALLQRWPECEAHFLLAPGIDPAPFPGIELPASPTKSPREVAAAIAQLQPALVVFDGNARVASLAAAHAAGARTLLLSSRPSARGRGFRWRRMAQLDAHWLIGADLLGAPGCRECLARWRYPRVGVRRFATLFAPPAELAPLRARFGLADAPYAVVCTGGGEHAGAAARFGAVAAALARDGLATLAVAMPAPPPAIATPALPNAELMALLAGARVAVLAGGSLLVQALALGTPVVASPLQAEQAARVRWLARAGAVQVADAGEPAAIAEAARKLAGDDAARERLRSSARALGLRNDLDAATAALAALAGLG</sequence>
<dbReference type="OrthoDB" id="5755901at2"/>
<protein>
    <recommendedName>
        <fullName evidence="3">Glycosyltransferase family 1 protein</fullName>
    </recommendedName>
</protein>
<dbReference type="EMBL" id="CP041742">
    <property type="protein sequence ID" value="QDQ74255.1"/>
    <property type="molecule type" value="Genomic_DNA"/>
</dbReference>